<feature type="domain" description="RRM" evidence="2">
    <location>
        <begin position="3"/>
        <end position="80"/>
    </location>
</feature>
<gene>
    <name evidence="3" type="ordered locus">Dde_0793</name>
</gene>
<dbReference type="SUPFAM" id="SSF54928">
    <property type="entry name" value="RNA-binding domain, RBD"/>
    <property type="match status" value="1"/>
</dbReference>
<evidence type="ECO:0000313" key="3">
    <source>
        <dbReference type="EMBL" id="ABB37594.1"/>
    </source>
</evidence>
<protein>
    <submittedName>
        <fullName evidence="3">RNP-1 like RNA-binding protein</fullName>
    </submittedName>
</protein>
<reference evidence="3 4" key="1">
    <citation type="journal article" date="2011" name="J. Bacteriol.">
        <title>Complete genome sequence and updated annotation of Desulfovibrio alaskensis G20.</title>
        <authorList>
            <person name="Hauser L.J."/>
            <person name="Land M.L."/>
            <person name="Brown S.D."/>
            <person name="Larimer F."/>
            <person name="Keller K.L."/>
            <person name="Rapp-Giles B.J."/>
            <person name="Price M.N."/>
            <person name="Lin M."/>
            <person name="Bruce D.C."/>
            <person name="Detter J.C."/>
            <person name="Tapia R."/>
            <person name="Han C.S."/>
            <person name="Goodwin L.A."/>
            <person name="Cheng J.F."/>
            <person name="Pitluck S."/>
            <person name="Copeland A."/>
            <person name="Lucas S."/>
            <person name="Nolan M."/>
            <person name="Lapidus A.L."/>
            <person name="Palumbo A.V."/>
            <person name="Wall J.D."/>
        </authorList>
    </citation>
    <scope>NUCLEOTIDE SEQUENCE [LARGE SCALE GENOMIC DNA]</scope>
    <source>
        <strain evidence="4">ATCC BAA 1058 / DSM 17464 / G20</strain>
    </source>
</reference>
<dbReference type="EMBL" id="CP000112">
    <property type="protein sequence ID" value="ABB37594.1"/>
    <property type="molecule type" value="Genomic_DNA"/>
</dbReference>
<dbReference type="KEGG" id="dde:Dde_0793"/>
<dbReference type="InterPro" id="IPR000504">
    <property type="entry name" value="RRM_dom"/>
</dbReference>
<accession>Q314Q2</accession>
<dbReference type="PANTHER" id="PTHR15241">
    <property type="entry name" value="TRANSFORMER-2-RELATED"/>
    <property type="match status" value="1"/>
</dbReference>
<dbReference type="InterPro" id="IPR035979">
    <property type="entry name" value="RBD_domain_sf"/>
</dbReference>
<dbReference type="GO" id="GO:0003723">
    <property type="term" value="F:RNA binding"/>
    <property type="evidence" value="ECO:0007669"/>
    <property type="project" value="UniProtKB-KW"/>
</dbReference>
<keyword evidence="4" id="KW-1185">Reference proteome</keyword>
<dbReference type="SMART" id="SM00360">
    <property type="entry name" value="RRM"/>
    <property type="match status" value="1"/>
</dbReference>
<dbReference type="Pfam" id="PF00076">
    <property type="entry name" value="RRM_1"/>
    <property type="match status" value="1"/>
</dbReference>
<dbReference type="PANTHER" id="PTHR15241:SF304">
    <property type="entry name" value="RRM DOMAIN-CONTAINING PROTEIN"/>
    <property type="match status" value="1"/>
</dbReference>
<sequence length="87" mass="9728">MTKNIYVGNLSWECTDQDLHALFADFGDVTSARVISDRETGRSRGFGFVEMDANGAAQAIDSLNASSFQGRNLKVNEAQPRERRPRY</sequence>
<evidence type="ECO:0000313" key="4">
    <source>
        <dbReference type="Proteomes" id="UP000002710"/>
    </source>
</evidence>
<dbReference type="CDD" id="cd21608">
    <property type="entry name" value="RRM2_NsCP33_like"/>
    <property type="match status" value="1"/>
</dbReference>
<dbReference type="PROSITE" id="PS50102">
    <property type="entry name" value="RRM"/>
    <property type="match status" value="1"/>
</dbReference>
<evidence type="ECO:0000259" key="2">
    <source>
        <dbReference type="PROSITE" id="PS50102"/>
    </source>
</evidence>
<dbReference type="STRING" id="207559.Dde_0793"/>
<dbReference type="InterPro" id="IPR048289">
    <property type="entry name" value="RRM2_NsCP33-like"/>
</dbReference>
<dbReference type="InterPro" id="IPR012677">
    <property type="entry name" value="Nucleotide-bd_a/b_plait_sf"/>
</dbReference>
<keyword evidence="1" id="KW-0694">RNA-binding</keyword>
<dbReference type="eggNOG" id="COG0724">
    <property type="taxonomic scope" value="Bacteria"/>
</dbReference>
<organism evidence="3 4">
    <name type="scientific">Oleidesulfovibrio alaskensis (strain ATCC BAA-1058 / DSM 17464 / G20)</name>
    <name type="common">Desulfovibrio alaskensis</name>
    <dbReference type="NCBI Taxonomy" id="207559"/>
    <lineage>
        <taxon>Bacteria</taxon>
        <taxon>Pseudomonadati</taxon>
        <taxon>Thermodesulfobacteriota</taxon>
        <taxon>Desulfovibrionia</taxon>
        <taxon>Desulfovibrionales</taxon>
        <taxon>Desulfovibrionaceae</taxon>
        <taxon>Oleidesulfovibrio</taxon>
    </lineage>
</organism>
<name>Q314Q2_OLEA2</name>
<dbReference type="AlphaFoldDB" id="Q314Q2"/>
<dbReference type="Gene3D" id="3.30.70.330">
    <property type="match status" value="1"/>
</dbReference>
<evidence type="ECO:0000256" key="1">
    <source>
        <dbReference type="ARBA" id="ARBA00022884"/>
    </source>
</evidence>
<proteinExistence type="predicted"/>
<dbReference type="RefSeq" id="WP_011366856.1">
    <property type="nucleotide sequence ID" value="NC_007519.1"/>
</dbReference>
<dbReference type="Proteomes" id="UP000002710">
    <property type="component" value="Chromosome"/>
</dbReference>
<dbReference type="HOGENOM" id="CLU_012062_28_8_7"/>